<dbReference type="InterPro" id="IPR000182">
    <property type="entry name" value="GNAT_dom"/>
</dbReference>
<sequence>MFTYGFGLRCVDAIRPMEGLELQCCDEIHFEELSKAAVMQIREMRQMLSQHLGNSPCFMCSTQEQLAGWIARAEARNTRLFVAREGEKPIAFIEVSGSGENFVTEVSNMGNICGAFCLPEYRGKNIYQNLLNFTILKLKSEGYEMIGVDFESFNSTANAFWLKYFTAYTNSVVRRVDECALNG</sequence>
<dbReference type="Pfam" id="PF00583">
    <property type="entry name" value="Acetyltransf_1"/>
    <property type="match status" value="1"/>
</dbReference>
<protein>
    <submittedName>
        <fullName evidence="2">GNAT family N-acetyltransferase</fullName>
        <ecNumber evidence="2">2.3.1.-</ecNumber>
    </submittedName>
</protein>
<gene>
    <name evidence="2" type="ORF">ACJDUG_01540</name>
</gene>
<dbReference type="RefSeq" id="WP_406768111.1">
    <property type="nucleotide sequence ID" value="NZ_JBJHZZ010000001.1"/>
</dbReference>
<organism evidence="2 3">
    <name type="scientific">Candidatus Clostridium stratigraminis</name>
    <dbReference type="NCBI Taxonomy" id="3381661"/>
    <lineage>
        <taxon>Bacteria</taxon>
        <taxon>Bacillati</taxon>
        <taxon>Bacillota</taxon>
        <taxon>Clostridia</taxon>
        <taxon>Eubacteriales</taxon>
        <taxon>Clostridiaceae</taxon>
        <taxon>Clostridium</taxon>
    </lineage>
</organism>
<dbReference type="Proteomes" id="UP001623591">
    <property type="component" value="Unassembled WGS sequence"/>
</dbReference>
<dbReference type="GO" id="GO:0016746">
    <property type="term" value="F:acyltransferase activity"/>
    <property type="evidence" value="ECO:0007669"/>
    <property type="project" value="UniProtKB-KW"/>
</dbReference>
<evidence type="ECO:0000313" key="2">
    <source>
        <dbReference type="EMBL" id="MFL0245658.1"/>
    </source>
</evidence>
<dbReference type="EC" id="2.3.1.-" evidence="2"/>
<keyword evidence="2" id="KW-0808">Transferase</keyword>
<dbReference type="CDD" id="cd04301">
    <property type="entry name" value="NAT_SF"/>
    <property type="match status" value="1"/>
</dbReference>
<feature type="domain" description="N-acetyltransferase" evidence="1">
    <location>
        <begin position="28"/>
        <end position="183"/>
    </location>
</feature>
<dbReference type="EMBL" id="JBJHZZ010000001">
    <property type="protein sequence ID" value="MFL0245658.1"/>
    <property type="molecule type" value="Genomic_DNA"/>
</dbReference>
<dbReference type="PROSITE" id="PS51186">
    <property type="entry name" value="GNAT"/>
    <property type="match status" value="1"/>
</dbReference>
<keyword evidence="3" id="KW-1185">Reference proteome</keyword>
<dbReference type="Gene3D" id="3.40.630.30">
    <property type="match status" value="1"/>
</dbReference>
<name>A0ABW8SZ04_9CLOT</name>
<proteinExistence type="predicted"/>
<evidence type="ECO:0000313" key="3">
    <source>
        <dbReference type="Proteomes" id="UP001623591"/>
    </source>
</evidence>
<comment type="caution">
    <text evidence="2">The sequence shown here is derived from an EMBL/GenBank/DDBJ whole genome shotgun (WGS) entry which is preliminary data.</text>
</comment>
<keyword evidence="2" id="KW-0012">Acyltransferase</keyword>
<evidence type="ECO:0000259" key="1">
    <source>
        <dbReference type="PROSITE" id="PS51186"/>
    </source>
</evidence>
<accession>A0ABW8SZ04</accession>
<dbReference type="SUPFAM" id="SSF55729">
    <property type="entry name" value="Acyl-CoA N-acyltransferases (Nat)"/>
    <property type="match status" value="1"/>
</dbReference>
<dbReference type="InterPro" id="IPR016181">
    <property type="entry name" value="Acyl_CoA_acyltransferase"/>
</dbReference>
<reference evidence="2 3" key="1">
    <citation type="submission" date="2024-11" db="EMBL/GenBank/DDBJ databases">
        <authorList>
            <person name="Heng Y.C."/>
            <person name="Lim A.C.H."/>
            <person name="Lee J.K.Y."/>
            <person name="Kittelmann S."/>
        </authorList>
    </citation>
    <scope>NUCLEOTIDE SEQUENCE [LARGE SCALE GENOMIC DNA]</scope>
    <source>
        <strain evidence="2 3">WILCCON 0185</strain>
    </source>
</reference>